<evidence type="ECO:0000256" key="2">
    <source>
        <dbReference type="ARBA" id="ARBA00013690"/>
    </source>
</evidence>
<dbReference type="PANTHER" id="PTHR22142:SF2">
    <property type="entry name" value="KINETOCHORE PROTEIN SPC24"/>
    <property type="match status" value="1"/>
</dbReference>
<organism evidence="14 15">
    <name type="scientific">Carassius auratus</name>
    <name type="common">Goldfish</name>
    <dbReference type="NCBI Taxonomy" id="7957"/>
    <lineage>
        <taxon>Eukaryota</taxon>
        <taxon>Metazoa</taxon>
        <taxon>Chordata</taxon>
        <taxon>Craniata</taxon>
        <taxon>Vertebrata</taxon>
        <taxon>Euteleostomi</taxon>
        <taxon>Actinopterygii</taxon>
        <taxon>Neopterygii</taxon>
        <taxon>Teleostei</taxon>
        <taxon>Ostariophysi</taxon>
        <taxon>Cypriniformes</taxon>
        <taxon>Cyprinidae</taxon>
        <taxon>Cyprininae</taxon>
        <taxon>Carassius</taxon>
    </lineage>
</organism>
<evidence type="ECO:0000256" key="1">
    <source>
        <dbReference type="ARBA" id="ARBA00007804"/>
    </source>
</evidence>
<dbReference type="GO" id="GO:0007059">
    <property type="term" value="P:chromosome segregation"/>
    <property type="evidence" value="ECO:0007669"/>
    <property type="project" value="TreeGrafter"/>
</dbReference>
<keyword evidence="4 12" id="KW-0132">Cell division</keyword>
<dbReference type="Pfam" id="PF08286">
    <property type="entry name" value="Spc24"/>
    <property type="match status" value="1"/>
</dbReference>
<evidence type="ECO:0000256" key="7">
    <source>
        <dbReference type="ARBA" id="ARBA00023054"/>
    </source>
</evidence>
<dbReference type="GO" id="GO:0005634">
    <property type="term" value="C:nucleus"/>
    <property type="evidence" value="ECO:0007669"/>
    <property type="project" value="UniProtKB-SubCell"/>
</dbReference>
<dbReference type="CTD" id="147841"/>
<comment type="subunit">
    <text evidence="12">Component of the NDC80 complex.</text>
</comment>
<keyword evidence="8 12" id="KW-0539">Nucleus</keyword>
<comment type="function">
    <text evidence="11">Acts as a component of the essential kinetochore-associated NDC80 complex, which is required for chromosome segregation and spindle checkpoint activity. Required for kinetochore integrity and the organization of stable microtubule binding sites in the outer plate of the kinetochore. The NDC80 complex synergistically enhances the affinity of the SKA1 complex for microtubules and may allow the NDC80 complex to track depolymerizing microtubules.</text>
</comment>
<dbReference type="KEGG" id="caua:113051934"/>
<evidence type="ECO:0000313" key="15">
    <source>
        <dbReference type="RefSeq" id="XP_026071912.1"/>
    </source>
</evidence>
<comment type="subcellular location">
    <subcellularLocation>
        <location evidence="12">Nucleus</location>
    </subcellularLocation>
    <subcellularLocation>
        <location evidence="12">Chromosome</location>
        <location evidence="12">Centromere</location>
        <location evidence="12">Kinetochore</location>
    </subcellularLocation>
</comment>
<evidence type="ECO:0000256" key="10">
    <source>
        <dbReference type="ARBA" id="ARBA00023328"/>
    </source>
</evidence>
<evidence type="ECO:0000313" key="14">
    <source>
        <dbReference type="Proteomes" id="UP000515129"/>
    </source>
</evidence>
<keyword evidence="9 12" id="KW-0131">Cell cycle</keyword>
<evidence type="ECO:0000256" key="6">
    <source>
        <dbReference type="ARBA" id="ARBA00022838"/>
    </source>
</evidence>
<dbReference type="Proteomes" id="UP000515129">
    <property type="component" value="Chromosome 3"/>
</dbReference>
<dbReference type="GO" id="GO:0008017">
    <property type="term" value="F:microtubule binding"/>
    <property type="evidence" value="ECO:0007669"/>
    <property type="project" value="TreeGrafter"/>
</dbReference>
<dbReference type="PANTHER" id="PTHR22142">
    <property type="match status" value="1"/>
</dbReference>
<evidence type="ECO:0000256" key="13">
    <source>
        <dbReference type="SAM" id="Coils"/>
    </source>
</evidence>
<dbReference type="OrthoDB" id="6432863at2759"/>
<comment type="similarity">
    <text evidence="1 12">Belongs to the SPC24 family.</text>
</comment>
<keyword evidence="5 12" id="KW-0498">Mitosis</keyword>
<accession>A0A6P6KLD3</accession>
<evidence type="ECO:0000256" key="8">
    <source>
        <dbReference type="ARBA" id="ARBA00023242"/>
    </source>
</evidence>
<dbReference type="Gene3D" id="3.30.160.570">
    <property type="entry name" value="Ncd80 complex, Spc24 subunit"/>
    <property type="match status" value="1"/>
</dbReference>
<reference evidence="15" key="1">
    <citation type="submission" date="2025-08" db="UniProtKB">
        <authorList>
            <consortium name="RefSeq"/>
        </authorList>
    </citation>
    <scope>IDENTIFICATION</scope>
    <source>
        <strain evidence="15">Wakin</strain>
        <tissue evidence="15">Muscle</tissue>
    </source>
</reference>
<protein>
    <recommendedName>
        <fullName evidence="2 12">Kinetochore protein Spc24</fullName>
    </recommendedName>
</protein>
<keyword evidence="6 12" id="KW-0995">Kinetochore</keyword>
<evidence type="ECO:0000256" key="12">
    <source>
        <dbReference type="RuleBase" id="RU368011"/>
    </source>
</evidence>
<evidence type="ECO:0000256" key="9">
    <source>
        <dbReference type="ARBA" id="ARBA00023306"/>
    </source>
</evidence>
<keyword evidence="14" id="KW-1185">Reference proteome</keyword>
<keyword evidence="3 12" id="KW-0158">Chromosome</keyword>
<gene>
    <name evidence="15" type="primary">spc24</name>
</gene>
<dbReference type="GO" id="GO:0031262">
    <property type="term" value="C:Ndc80 complex"/>
    <property type="evidence" value="ECO:0007669"/>
    <property type="project" value="TreeGrafter"/>
</dbReference>
<keyword evidence="10 12" id="KW-0137">Centromere</keyword>
<dbReference type="GO" id="GO:0051301">
    <property type="term" value="P:cell division"/>
    <property type="evidence" value="ECO:0007669"/>
    <property type="project" value="UniProtKB-UniRule"/>
</dbReference>
<dbReference type="InterPro" id="IPR013252">
    <property type="entry name" value="Ndc80_Spc24"/>
</dbReference>
<proteinExistence type="inferred from homology"/>
<dbReference type="GeneID" id="113051934"/>
<evidence type="ECO:0000256" key="5">
    <source>
        <dbReference type="ARBA" id="ARBA00022776"/>
    </source>
</evidence>
<name>A0A6P6KLD3_CARAU</name>
<feature type="coiled-coil region" evidence="13">
    <location>
        <begin position="119"/>
        <end position="184"/>
    </location>
</feature>
<dbReference type="RefSeq" id="XP_026071912.1">
    <property type="nucleotide sequence ID" value="XM_026216127.1"/>
</dbReference>
<sequence length="250" mass="28709">MITIKWKQKLELLKLVSYSGAFLESAPSSRQFEIRINNACVGSVINADMSQNDAMHDDDLEKSGEALIEFIKSSKAESVLRGAREKLQEFFDHHIKTKKTTTELLNDLVHAEEVVGQKLLDLERQKSQMAQEIERMEQEVQRSLSKSQILDSEQEFLQKELERLRETEQEIQTLQQEVDEDTTEVIPSAIYVAQLYFKVTKIKLEVDTEPHILRGVHYGADVATPINIDTSTRSPCEISDDLWSLVNTEW</sequence>
<evidence type="ECO:0000256" key="11">
    <source>
        <dbReference type="ARBA" id="ARBA00045419"/>
    </source>
</evidence>
<evidence type="ECO:0000256" key="3">
    <source>
        <dbReference type="ARBA" id="ARBA00022454"/>
    </source>
</evidence>
<dbReference type="AlphaFoldDB" id="A0A6P6KLD3"/>
<evidence type="ECO:0000256" key="4">
    <source>
        <dbReference type="ARBA" id="ARBA00022618"/>
    </source>
</evidence>
<keyword evidence="7 13" id="KW-0175">Coiled coil</keyword>